<dbReference type="GO" id="GO:0009231">
    <property type="term" value="P:riboflavin biosynthetic process"/>
    <property type="evidence" value="ECO:0007669"/>
    <property type="project" value="InterPro"/>
</dbReference>
<dbReference type="Gene3D" id="3.40.430.10">
    <property type="entry name" value="Dihydrofolate Reductase, subunit A"/>
    <property type="match status" value="1"/>
</dbReference>
<dbReference type="InterPro" id="IPR050765">
    <property type="entry name" value="Riboflavin_Biosynth_HTPR"/>
</dbReference>
<dbReference type="PANTHER" id="PTHR38011:SF11">
    <property type="entry name" value="2,5-DIAMINO-6-RIBOSYLAMINO-4(3H)-PYRIMIDINONE 5'-PHOSPHATE REDUCTASE"/>
    <property type="match status" value="1"/>
</dbReference>
<evidence type="ECO:0000259" key="1">
    <source>
        <dbReference type="Pfam" id="PF01872"/>
    </source>
</evidence>
<comment type="caution">
    <text evidence="2">The sequence shown here is derived from an EMBL/GenBank/DDBJ whole genome shotgun (WGS) entry which is preliminary data.</text>
</comment>
<organism evidence="2 3">
    <name type="scientific">Lactococcus lactis subsp. lactis</name>
    <name type="common">Streptococcus lactis</name>
    <dbReference type="NCBI Taxonomy" id="1360"/>
    <lineage>
        <taxon>Bacteria</taxon>
        <taxon>Bacillati</taxon>
        <taxon>Bacillota</taxon>
        <taxon>Bacilli</taxon>
        <taxon>Lactobacillales</taxon>
        <taxon>Streptococcaceae</taxon>
        <taxon>Lactococcus</taxon>
    </lineage>
</organism>
<evidence type="ECO:0000313" key="3">
    <source>
        <dbReference type="Proteomes" id="UP000031847"/>
    </source>
</evidence>
<dbReference type="Proteomes" id="UP000031847">
    <property type="component" value="Unassembled WGS sequence"/>
</dbReference>
<dbReference type="InterPro" id="IPR002734">
    <property type="entry name" value="RibDG_C"/>
</dbReference>
<gene>
    <name evidence="2" type="ORF">JCM5805K_0414</name>
</gene>
<name>A0A0B8QL87_LACLL</name>
<feature type="domain" description="Bacterial bifunctional deaminase-reductase C-terminal" evidence="1">
    <location>
        <begin position="6"/>
        <end position="166"/>
    </location>
</feature>
<sequence>MRKMTVKFFIASTLDGYIATKEESLQWLFDVEGEGDNGYGAFYSDIDTIIMGKKTYDWLEKEQAGQWPYSDKTSYILTHQEISSTDNIVFIDKEKLTELSVNFADTDKNIWVVGGGEVIKLFLENHWVDELQVTIAPVLLGDGISLFPSGNYKEKLQLIDTKTYGQFVELHYLVKK</sequence>
<dbReference type="SUPFAM" id="SSF53597">
    <property type="entry name" value="Dihydrofolate reductase-like"/>
    <property type="match status" value="1"/>
</dbReference>
<dbReference type="PANTHER" id="PTHR38011">
    <property type="entry name" value="DIHYDROFOLATE REDUCTASE FAMILY PROTEIN (AFU_ORTHOLOGUE AFUA_8G06820)"/>
    <property type="match status" value="1"/>
</dbReference>
<proteinExistence type="predicted"/>
<dbReference type="InterPro" id="IPR024072">
    <property type="entry name" value="DHFR-like_dom_sf"/>
</dbReference>
<dbReference type="EMBL" id="BBSI01000012">
    <property type="protein sequence ID" value="GAM79306.1"/>
    <property type="molecule type" value="Genomic_DNA"/>
</dbReference>
<protein>
    <submittedName>
        <fullName evidence="2">Dihydrofolate reductase</fullName>
    </submittedName>
</protein>
<evidence type="ECO:0000313" key="2">
    <source>
        <dbReference type="EMBL" id="GAM79306.1"/>
    </source>
</evidence>
<dbReference type="GO" id="GO:0008703">
    <property type="term" value="F:5-amino-6-(5-phosphoribosylamino)uracil reductase activity"/>
    <property type="evidence" value="ECO:0007669"/>
    <property type="project" value="InterPro"/>
</dbReference>
<dbReference type="Pfam" id="PF01872">
    <property type="entry name" value="RibD_C"/>
    <property type="match status" value="1"/>
</dbReference>
<reference evidence="2 3" key="1">
    <citation type="submission" date="2015-01" db="EMBL/GenBank/DDBJ databases">
        <title>Lactococcus lactis subsp.lactis JCM 5805 whole genome shotgun sequence.</title>
        <authorList>
            <person name="Fujii T."/>
            <person name="Tomita Y."/>
            <person name="Ikushima S."/>
            <person name="Fujiwara D."/>
        </authorList>
    </citation>
    <scope>NUCLEOTIDE SEQUENCE [LARGE SCALE GENOMIC DNA]</scope>
    <source>
        <strain evidence="2 3">JCM 5805</strain>
    </source>
</reference>
<dbReference type="AlphaFoldDB" id="A0A0B8QL87"/>
<accession>A0A0B8QL87</accession>